<proteinExistence type="predicted"/>
<name>A0AAD9QV43_ACRCE</name>
<keyword evidence="2" id="KW-1185">Reference proteome</keyword>
<dbReference type="AlphaFoldDB" id="A0AAD9QV43"/>
<protein>
    <submittedName>
        <fullName evidence="1">Uncharacterized protein</fullName>
    </submittedName>
</protein>
<evidence type="ECO:0000313" key="1">
    <source>
        <dbReference type="EMBL" id="KAK2568034.1"/>
    </source>
</evidence>
<evidence type="ECO:0000313" key="2">
    <source>
        <dbReference type="Proteomes" id="UP001249851"/>
    </source>
</evidence>
<sequence>MSGKARAVHLRAYSSVDKLISRKEDISPVFGNKHLIWVHFLTHLQPMSHLGVHAFQICQIEGGFSAYLIRMRKVLSPMKACSWNIKQNIPEIGEELPFVAFIVMPPVGINAYHFLVILKFIHHGLALINWNPDFCEIYFKDGVRVNLIVHGQGFKPFIAEKLYFFKVHEGFQEGSNNATVSFC</sequence>
<organism evidence="1 2">
    <name type="scientific">Acropora cervicornis</name>
    <name type="common">Staghorn coral</name>
    <dbReference type="NCBI Taxonomy" id="6130"/>
    <lineage>
        <taxon>Eukaryota</taxon>
        <taxon>Metazoa</taxon>
        <taxon>Cnidaria</taxon>
        <taxon>Anthozoa</taxon>
        <taxon>Hexacorallia</taxon>
        <taxon>Scleractinia</taxon>
        <taxon>Astrocoeniina</taxon>
        <taxon>Acroporidae</taxon>
        <taxon>Acropora</taxon>
    </lineage>
</organism>
<accession>A0AAD9QV43</accession>
<comment type="caution">
    <text evidence="1">The sequence shown here is derived from an EMBL/GenBank/DDBJ whole genome shotgun (WGS) entry which is preliminary data.</text>
</comment>
<reference evidence="1" key="2">
    <citation type="journal article" date="2023" name="Science">
        <title>Genomic signatures of disease resistance in endangered staghorn corals.</title>
        <authorList>
            <person name="Vollmer S.V."/>
            <person name="Selwyn J.D."/>
            <person name="Despard B.A."/>
            <person name="Roesel C.L."/>
        </authorList>
    </citation>
    <scope>NUCLEOTIDE SEQUENCE</scope>
    <source>
        <strain evidence="1">K2</strain>
    </source>
</reference>
<dbReference type="EMBL" id="JARQWQ010000013">
    <property type="protein sequence ID" value="KAK2568034.1"/>
    <property type="molecule type" value="Genomic_DNA"/>
</dbReference>
<gene>
    <name evidence="1" type="ORF">P5673_007944</name>
</gene>
<reference evidence="1" key="1">
    <citation type="journal article" date="2023" name="G3 (Bethesda)">
        <title>Whole genome assembly and annotation of the endangered Caribbean coral Acropora cervicornis.</title>
        <authorList>
            <person name="Selwyn J.D."/>
            <person name="Vollmer S.V."/>
        </authorList>
    </citation>
    <scope>NUCLEOTIDE SEQUENCE</scope>
    <source>
        <strain evidence="1">K2</strain>
    </source>
</reference>
<dbReference type="Proteomes" id="UP001249851">
    <property type="component" value="Unassembled WGS sequence"/>
</dbReference>